<reference evidence="2" key="1">
    <citation type="journal article" date="2019" name="Int. J. Syst. Evol. Microbiol.">
        <title>The Global Catalogue of Microorganisms (GCM) 10K type strain sequencing project: providing services to taxonomists for standard genome sequencing and annotation.</title>
        <authorList>
            <consortium name="The Broad Institute Genomics Platform"/>
            <consortium name="The Broad Institute Genome Sequencing Center for Infectious Disease"/>
            <person name="Wu L."/>
            <person name="Ma J."/>
        </authorList>
    </citation>
    <scope>NUCLEOTIDE SEQUENCE [LARGE SCALE GENOMIC DNA]</scope>
    <source>
        <strain evidence="2">IBRC-M 10908</strain>
    </source>
</reference>
<evidence type="ECO:0000313" key="1">
    <source>
        <dbReference type="EMBL" id="MFC4337121.1"/>
    </source>
</evidence>
<protein>
    <submittedName>
        <fullName evidence="1">Uncharacterized protein</fullName>
    </submittedName>
</protein>
<sequence>MYTYRKMTKTTGRGAGMMADAAVDIATGDMPEPGGGWENLAKELGTKPVHRLKARKLKKYPEAGLFGAHLADFDPKFMFLQWYSAVLDGVPFQTCHVEVAGNQTRLIMSTLPTPLPGLVRCAHFETHEMKGIPSPWFAEWHDYAMVHGRKYEPPERESKAPKVLQTMGKSLEGKVKRFLEPVKPNADYGPTVFTDAPEFAERLVAADGADRILFERDWFVHRGLFVTDLGRKFTRSPGTTQMAETAAERVREHFDLGRFISGIAG</sequence>
<evidence type="ECO:0000313" key="2">
    <source>
        <dbReference type="Proteomes" id="UP001595823"/>
    </source>
</evidence>
<keyword evidence="2" id="KW-1185">Reference proteome</keyword>
<accession>A0ABV8U3E8</accession>
<gene>
    <name evidence="1" type="ORF">ACFPET_18110</name>
</gene>
<dbReference type="Proteomes" id="UP001595823">
    <property type="component" value="Unassembled WGS sequence"/>
</dbReference>
<name>A0ABV8U3E8_9ACTN</name>
<organism evidence="1 2">
    <name type="scientific">Salininema proteolyticum</name>
    <dbReference type="NCBI Taxonomy" id="1607685"/>
    <lineage>
        <taxon>Bacteria</taxon>
        <taxon>Bacillati</taxon>
        <taxon>Actinomycetota</taxon>
        <taxon>Actinomycetes</taxon>
        <taxon>Glycomycetales</taxon>
        <taxon>Glycomycetaceae</taxon>
        <taxon>Salininema</taxon>
    </lineage>
</organism>
<comment type="caution">
    <text evidence="1">The sequence shown here is derived from an EMBL/GenBank/DDBJ whole genome shotgun (WGS) entry which is preliminary data.</text>
</comment>
<proteinExistence type="predicted"/>
<dbReference type="RefSeq" id="WP_380623748.1">
    <property type="nucleotide sequence ID" value="NZ_JBHSDK010000028.1"/>
</dbReference>
<dbReference type="EMBL" id="JBHSDK010000028">
    <property type="protein sequence ID" value="MFC4337121.1"/>
    <property type="molecule type" value="Genomic_DNA"/>
</dbReference>